<organism evidence="1 2">
    <name type="scientific">Dictyobacter kobayashii</name>
    <dbReference type="NCBI Taxonomy" id="2014872"/>
    <lineage>
        <taxon>Bacteria</taxon>
        <taxon>Bacillati</taxon>
        <taxon>Chloroflexota</taxon>
        <taxon>Ktedonobacteria</taxon>
        <taxon>Ktedonobacterales</taxon>
        <taxon>Dictyobacteraceae</taxon>
        <taxon>Dictyobacter</taxon>
    </lineage>
</organism>
<dbReference type="EMBL" id="BIFS01000001">
    <property type="protein sequence ID" value="GCE20641.1"/>
    <property type="molecule type" value="Genomic_DNA"/>
</dbReference>
<comment type="caution">
    <text evidence="1">The sequence shown here is derived from an EMBL/GenBank/DDBJ whole genome shotgun (WGS) entry which is preliminary data.</text>
</comment>
<proteinExistence type="predicted"/>
<keyword evidence="2" id="KW-1185">Reference proteome</keyword>
<name>A0A402AN70_9CHLR</name>
<dbReference type="Proteomes" id="UP000287188">
    <property type="component" value="Unassembled WGS sequence"/>
</dbReference>
<sequence length="116" mass="13108">MGYGFSPHGTTLGITPILERLFSQAGYTSIQSQTHSVNFSIDAEAWSDFYRNTEIVFDGALPMLRKANPNLQEDLTALYQRMLLEMQKQDFCGRWYLLTVWGTTPATTSMDPDSAM</sequence>
<dbReference type="AlphaFoldDB" id="A0A402AN70"/>
<evidence type="ECO:0000313" key="2">
    <source>
        <dbReference type="Proteomes" id="UP000287188"/>
    </source>
</evidence>
<evidence type="ECO:0000313" key="1">
    <source>
        <dbReference type="EMBL" id="GCE20641.1"/>
    </source>
</evidence>
<reference evidence="2" key="1">
    <citation type="submission" date="2018-12" db="EMBL/GenBank/DDBJ databases">
        <title>Tengunoibacter tsumagoiensis gen. nov., sp. nov., Dictyobacter kobayashii sp. nov., D. alpinus sp. nov., and D. joshuensis sp. nov. and description of Dictyobacteraceae fam. nov. within the order Ktedonobacterales isolated from Tengu-no-mugimeshi.</title>
        <authorList>
            <person name="Wang C.M."/>
            <person name="Zheng Y."/>
            <person name="Sakai Y."/>
            <person name="Toyoda A."/>
            <person name="Minakuchi Y."/>
            <person name="Abe K."/>
            <person name="Yokota A."/>
            <person name="Yabe S."/>
        </authorList>
    </citation>
    <scope>NUCLEOTIDE SEQUENCE [LARGE SCALE GENOMIC DNA]</scope>
    <source>
        <strain evidence="2">Uno11</strain>
    </source>
</reference>
<accession>A0A402AN70</accession>
<gene>
    <name evidence="1" type="ORF">KDK_44410</name>
</gene>
<protein>
    <submittedName>
        <fullName evidence="1">Uncharacterized protein</fullName>
    </submittedName>
</protein>